<feature type="region of interest" description="Disordered" evidence="1">
    <location>
        <begin position="47"/>
        <end position="67"/>
    </location>
</feature>
<accession>A0A166R8Z4</accession>
<organism evidence="2 3">
    <name type="scientific">Athelia psychrophila</name>
    <dbReference type="NCBI Taxonomy" id="1759441"/>
    <lineage>
        <taxon>Eukaryota</taxon>
        <taxon>Fungi</taxon>
        <taxon>Dikarya</taxon>
        <taxon>Basidiomycota</taxon>
        <taxon>Agaricomycotina</taxon>
        <taxon>Agaricomycetes</taxon>
        <taxon>Agaricomycetidae</taxon>
        <taxon>Atheliales</taxon>
        <taxon>Atheliaceae</taxon>
        <taxon>Athelia</taxon>
    </lineage>
</organism>
<proteinExistence type="predicted"/>
<feature type="compositionally biased region" description="Polar residues" evidence="1">
    <location>
        <begin position="13"/>
        <end position="24"/>
    </location>
</feature>
<evidence type="ECO:0000313" key="2">
    <source>
        <dbReference type="EMBL" id="KZP28031.1"/>
    </source>
</evidence>
<protein>
    <submittedName>
        <fullName evidence="2">Uncharacterized protein</fullName>
    </submittedName>
</protein>
<sequence length="280" mass="30260">MPKDVTPKDTTKSKAQLPQSSPQPRHSARLSVVATTSLAATSSAMLQVPAARDRSTNSFRSPRKTKSTVLTDVTPPIATTSLALQVPQPLFVTKNISGRAIVNNVVGDQYNIVYEVKAIPHPFDLLRILDPVAMSAISRPQCLEGTRVTIMQSLMDSLTSPSSETNVVWLSSMASSGKSTIATTVAERLHDCGQRGEFSIPDSAAEVRFGQDQTMVWFEGIGQTKNRTAGLVQNGSLSVQTRIWSASIVSGSKQLRRAVVVIPALEKARSEDTAEPWMAR</sequence>
<feature type="region of interest" description="Disordered" evidence="1">
    <location>
        <begin position="1"/>
        <end position="28"/>
    </location>
</feature>
<dbReference type="AlphaFoldDB" id="A0A166R8Z4"/>
<feature type="compositionally biased region" description="Basic and acidic residues" evidence="1">
    <location>
        <begin position="1"/>
        <end position="12"/>
    </location>
</feature>
<gene>
    <name evidence="2" type="ORF">FIBSPDRAFT_885931</name>
</gene>
<evidence type="ECO:0000256" key="1">
    <source>
        <dbReference type="SAM" id="MobiDB-lite"/>
    </source>
</evidence>
<evidence type="ECO:0000313" key="3">
    <source>
        <dbReference type="Proteomes" id="UP000076532"/>
    </source>
</evidence>
<reference evidence="2 3" key="1">
    <citation type="journal article" date="2016" name="Mol. Biol. Evol.">
        <title>Comparative Genomics of Early-Diverging Mushroom-Forming Fungi Provides Insights into the Origins of Lignocellulose Decay Capabilities.</title>
        <authorList>
            <person name="Nagy L.G."/>
            <person name="Riley R."/>
            <person name="Tritt A."/>
            <person name="Adam C."/>
            <person name="Daum C."/>
            <person name="Floudas D."/>
            <person name="Sun H."/>
            <person name="Yadav J.S."/>
            <person name="Pangilinan J."/>
            <person name="Larsson K.H."/>
            <person name="Matsuura K."/>
            <person name="Barry K."/>
            <person name="Labutti K."/>
            <person name="Kuo R."/>
            <person name="Ohm R.A."/>
            <person name="Bhattacharya S.S."/>
            <person name="Shirouzu T."/>
            <person name="Yoshinaga Y."/>
            <person name="Martin F.M."/>
            <person name="Grigoriev I.V."/>
            <person name="Hibbett D.S."/>
        </authorList>
    </citation>
    <scope>NUCLEOTIDE SEQUENCE [LARGE SCALE GENOMIC DNA]</scope>
    <source>
        <strain evidence="2 3">CBS 109695</strain>
    </source>
</reference>
<dbReference type="OrthoDB" id="5106486at2759"/>
<keyword evidence="3" id="KW-1185">Reference proteome</keyword>
<dbReference type="Proteomes" id="UP000076532">
    <property type="component" value="Unassembled WGS sequence"/>
</dbReference>
<dbReference type="EMBL" id="KV417505">
    <property type="protein sequence ID" value="KZP28031.1"/>
    <property type="molecule type" value="Genomic_DNA"/>
</dbReference>
<name>A0A166R8Z4_9AGAM</name>